<accession>A0A7J5JA28</accession>
<dbReference type="InterPro" id="IPR038179">
    <property type="entry name" value="NigD-like_N_sf"/>
</dbReference>
<dbReference type="InterPro" id="IPR024299">
    <property type="entry name" value="NigD-like_OB_dom"/>
</dbReference>
<dbReference type="AlphaFoldDB" id="A0A7J5JA28"/>
<protein>
    <recommendedName>
        <fullName evidence="1">NigD-like N-terminal OB domain-containing protein</fullName>
    </recommendedName>
</protein>
<dbReference type="EMBL" id="WCSB01000149">
    <property type="protein sequence ID" value="KAB4444844.1"/>
    <property type="molecule type" value="Genomic_DNA"/>
</dbReference>
<dbReference type="PROSITE" id="PS51257">
    <property type="entry name" value="PROKAR_LIPOPROTEIN"/>
    <property type="match status" value="1"/>
</dbReference>
<dbReference type="Pfam" id="PF12667">
    <property type="entry name" value="NigD_N"/>
    <property type="match status" value="1"/>
</dbReference>
<evidence type="ECO:0000313" key="3">
    <source>
        <dbReference type="Proteomes" id="UP000460317"/>
    </source>
</evidence>
<comment type="caution">
    <text evidence="2">The sequence shown here is derived from an EMBL/GenBank/DDBJ whole genome shotgun (WGS) entry which is preliminary data.</text>
</comment>
<dbReference type="Proteomes" id="UP000460317">
    <property type="component" value="Unassembled WGS sequence"/>
</dbReference>
<feature type="non-terminal residue" evidence="2">
    <location>
        <position position="88"/>
    </location>
</feature>
<evidence type="ECO:0000313" key="2">
    <source>
        <dbReference type="EMBL" id="KAB4444844.1"/>
    </source>
</evidence>
<evidence type="ECO:0000259" key="1">
    <source>
        <dbReference type="Pfam" id="PF12667"/>
    </source>
</evidence>
<proteinExistence type="predicted"/>
<name>A0A7J5JA28_BACT4</name>
<sequence>MRKVVILSFLTSLLLGACGEDDYVYPNVLTDMIDLKTDHTGTGRYLITDEGTEWRIQSRTGLDGLAPDTTYRTVTMYAPLTDSEEAEK</sequence>
<dbReference type="Gene3D" id="2.40.50.500">
    <property type="entry name" value="NigD-like N-terminal OB domain"/>
    <property type="match status" value="1"/>
</dbReference>
<feature type="domain" description="NigD-like N-terminal OB" evidence="1">
    <location>
        <begin position="32"/>
        <end position="85"/>
    </location>
</feature>
<organism evidence="2 3">
    <name type="scientific">Bacteroides thetaiotaomicron</name>
    <dbReference type="NCBI Taxonomy" id="818"/>
    <lineage>
        <taxon>Bacteria</taxon>
        <taxon>Pseudomonadati</taxon>
        <taxon>Bacteroidota</taxon>
        <taxon>Bacteroidia</taxon>
        <taxon>Bacteroidales</taxon>
        <taxon>Bacteroidaceae</taxon>
        <taxon>Bacteroides</taxon>
    </lineage>
</organism>
<reference evidence="2 3" key="1">
    <citation type="journal article" date="2019" name="Nat. Med.">
        <title>A library of human gut bacterial isolates paired with longitudinal multiomics data enables mechanistic microbiome research.</title>
        <authorList>
            <person name="Poyet M."/>
            <person name="Groussin M."/>
            <person name="Gibbons S.M."/>
            <person name="Avila-Pacheco J."/>
            <person name="Jiang X."/>
            <person name="Kearney S.M."/>
            <person name="Perrotta A.R."/>
            <person name="Berdy B."/>
            <person name="Zhao S."/>
            <person name="Lieberman T.D."/>
            <person name="Swanson P.K."/>
            <person name="Smith M."/>
            <person name="Roesemann S."/>
            <person name="Alexander J.E."/>
            <person name="Rich S.A."/>
            <person name="Livny J."/>
            <person name="Vlamakis H."/>
            <person name="Clish C."/>
            <person name="Bullock K."/>
            <person name="Deik A."/>
            <person name="Scott J."/>
            <person name="Pierce K.A."/>
            <person name="Xavier R.J."/>
            <person name="Alm E.J."/>
        </authorList>
    </citation>
    <scope>NUCLEOTIDE SEQUENCE [LARGE SCALE GENOMIC DNA]</scope>
    <source>
        <strain evidence="2 3">BIOML-A165</strain>
    </source>
</reference>
<gene>
    <name evidence="2" type="ORF">GAN93_26060</name>
</gene>